<protein>
    <submittedName>
        <fullName evidence="8">Uncharacterized protein</fullName>
    </submittedName>
</protein>
<dbReference type="GO" id="GO:0003735">
    <property type="term" value="F:structural constituent of ribosome"/>
    <property type="evidence" value="ECO:0007669"/>
    <property type="project" value="InterPro"/>
</dbReference>
<dbReference type="GO" id="GO:0006412">
    <property type="term" value="P:translation"/>
    <property type="evidence" value="ECO:0007669"/>
    <property type="project" value="TreeGrafter"/>
</dbReference>
<keyword evidence="9" id="KW-1185">Reference proteome</keyword>
<keyword evidence="4" id="KW-0689">Ribosomal protein</keyword>
<proteinExistence type="inferred from homology"/>
<keyword evidence="5" id="KW-0496">Mitochondrion</keyword>
<keyword evidence="3" id="KW-0809">Transit peptide</keyword>
<sequence>MFRATSALFSKASRLPLTSKKANKDFYKGTGALNVLRRKRIALADRKGQQLDNKTWTLMTHRLDELRVPAYIVPPGLNDPDNLRPYVYRGSEEAGGTPVNPKPGYPDGPRMTSTGFDAAYYRKVSGGVYQRRAVKDGVAIEEK</sequence>
<dbReference type="OrthoDB" id="408933at2759"/>
<feature type="region of interest" description="Disordered" evidence="7">
    <location>
        <begin position="82"/>
        <end position="111"/>
    </location>
</feature>
<evidence type="ECO:0000313" key="8">
    <source>
        <dbReference type="EMBL" id="CEH18075.1"/>
    </source>
</evidence>
<evidence type="ECO:0000256" key="5">
    <source>
        <dbReference type="ARBA" id="ARBA00023128"/>
    </source>
</evidence>
<dbReference type="PANTHER" id="PTHR21338">
    <property type="entry name" value="MITOCHONDRIAL RIBOSOMAL PROTEIN L41"/>
    <property type="match status" value="1"/>
</dbReference>
<evidence type="ECO:0000256" key="1">
    <source>
        <dbReference type="ARBA" id="ARBA00004173"/>
    </source>
</evidence>
<evidence type="ECO:0000256" key="3">
    <source>
        <dbReference type="ARBA" id="ARBA00022946"/>
    </source>
</evidence>
<evidence type="ECO:0000256" key="7">
    <source>
        <dbReference type="SAM" id="MobiDB-lite"/>
    </source>
</evidence>
<dbReference type="Proteomes" id="UP000054845">
    <property type="component" value="Unassembled WGS sequence"/>
</dbReference>
<evidence type="ECO:0000313" key="9">
    <source>
        <dbReference type="Proteomes" id="UP000054845"/>
    </source>
</evidence>
<evidence type="ECO:0000256" key="6">
    <source>
        <dbReference type="ARBA" id="ARBA00023274"/>
    </source>
</evidence>
<dbReference type="InterPro" id="IPR019189">
    <property type="entry name" value="Ribosomal_mL41"/>
</dbReference>
<dbReference type="AlphaFoldDB" id="A0A0P1BPU7"/>
<comment type="subcellular location">
    <subcellularLocation>
        <location evidence="1">Mitochondrion</location>
    </subcellularLocation>
</comment>
<evidence type="ECO:0000256" key="2">
    <source>
        <dbReference type="ARBA" id="ARBA00010152"/>
    </source>
</evidence>
<keyword evidence="6" id="KW-0687">Ribonucleoprotein</keyword>
<reference evidence="9" key="1">
    <citation type="submission" date="2014-09" db="EMBL/GenBank/DDBJ databases">
        <authorList>
            <person name="Sharma Rahul"/>
            <person name="Thines Marco"/>
        </authorList>
    </citation>
    <scope>NUCLEOTIDE SEQUENCE [LARGE SCALE GENOMIC DNA]</scope>
</reference>
<dbReference type="PANTHER" id="PTHR21338:SF0">
    <property type="entry name" value="LARGE RIBOSOMAL SUBUNIT PROTEIN ML41"/>
    <property type="match status" value="1"/>
</dbReference>
<dbReference type="EMBL" id="CCYA01000269">
    <property type="protein sequence ID" value="CEH18075.1"/>
    <property type="molecule type" value="Genomic_DNA"/>
</dbReference>
<dbReference type="GO" id="GO:0005762">
    <property type="term" value="C:mitochondrial large ribosomal subunit"/>
    <property type="evidence" value="ECO:0007669"/>
    <property type="project" value="InterPro"/>
</dbReference>
<comment type="similarity">
    <text evidence="2">Belongs to the mitochondrion-specific ribosomal protein mL41 family.</text>
</comment>
<organism evidence="8 9">
    <name type="scientific">Ceraceosorus bombacis</name>
    <dbReference type="NCBI Taxonomy" id="401625"/>
    <lineage>
        <taxon>Eukaryota</taxon>
        <taxon>Fungi</taxon>
        <taxon>Dikarya</taxon>
        <taxon>Basidiomycota</taxon>
        <taxon>Ustilaginomycotina</taxon>
        <taxon>Exobasidiomycetes</taxon>
        <taxon>Ceraceosorales</taxon>
        <taxon>Ceraceosoraceae</taxon>
        <taxon>Ceraceosorus</taxon>
    </lineage>
</organism>
<accession>A0A0P1BPU7</accession>
<evidence type="ECO:0000256" key="4">
    <source>
        <dbReference type="ARBA" id="ARBA00022980"/>
    </source>
</evidence>
<name>A0A0P1BPU7_9BASI</name>